<organism evidence="1 2">
    <name type="scientific">Ensete ventricosum</name>
    <name type="common">Abyssinian banana</name>
    <name type="synonym">Musa ensete</name>
    <dbReference type="NCBI Taxonomy" id="4639"/>
    <lineage>
        <taxon>Eukaryota</taxon>
        <taxon>Viridiplantae</taxon>
        <taxon>Streptophyta</taxon>
        <taxon>Embryophyta</taxon>
        <taxon>Tracheophyta</taxon>
        <taxon>Spermatophyta</taxon>
        <taxon>Magnoliopsida</taxon>
        <taxon>Liliopsida</taxon>
        <taxon>Zingiberales</taxon>
        <taxon>Musaceae</taxon>
        <taxon>Ensete</taxon>
    </lineage>
</organism>
<reference evidence="1 2" key="1">
    <citation type="journal article" date="2014" name="Agronomy (Basel)">
        <title>A Draft Genome Sequence for Ensete ventricosum, the Drought-Tolerant Tree Against Hunger.</title>
        <authorList>
            <person name="Harrison J."/>
            <person name="Moore K.A."/>
            <person name="Paszkiewicz K."/>
            <person name="Jones T."/>
            <person name="Grant M."/>
            <person name="Ambacheew D."/>
            <person name="Muzemil S."/>
            <person name="Studholme D.J."/>
        </authorList>
    </citation>
    <scope>NUCLEOTIDE SEQUENCE [LARGE SCALE GENOMIC DNA]</scope>
</reference>
<protein>
    <submittedName>
        <fullName evidence="1">Uncharacterized protein</fullName>
    </submittedName>
</protein>
<dbReference type="AlphaFoldDB" id="A0A427AFV6"/>
<name>A0A427AFV6_ENSVE</name>
<comment type="caution">
    <text evidence="1">The sequence shown here is derived from an EMBL/GenBank/DDBJ whole genome shotgun (WGS) entry which is preliminary data.</text>
</comment>
<evidence type="ECO:0000313" key="2">
    <source>
        <dbReference type="Proteomes" id="UP000287651"/>
    </source>
</evidence>
<dbReference type="Proteomes" id="UP000287651">
    <property type="component" value="Unassembled WGS sequence"/>
</dbReference>
<evidence type="ECO:0000313" key="1">
    <source>
        <dbReference type="EMBL" id="RRT75127.1"/>
    </source>
</evidence>
<dbReference type="EMBL" id="AMZH03002572">
    <property type="protein sequence ID" value="RRT75127.1"/>
    <property type="molecule type" value="Genomic_DNA"/>
</dbReference>
<gene>
    <name evidence="1" type="ORF">B296_00002392</name>
</gene>
<sequence>MSPRDAKAFRALEVMRSYHSSDSVMTEELLGLVRERYASRTIMSCMFRSPDMVNLHDLRGMPCVPATHATLSPPGEVLAEVPEACLPRVGTLTPRRNRRCGYRRCLRALPPEKPLHERPVAPRKVLGAIAQGFGVRKERSWPRQSRLSLLFSPEAITVAKRQATDLQSKVNWLKSIFRESEQQRLELQQEIDGLHQNLGNSQYKLKEI</sequence>
<accession>A0A427AFV6</accession>
<proteinExistence type="predicted"/>